<dbReference type="SUPFAM" id="SSF102405">
    <property type="entry name" value="MCP/YpsA-like"/>
    <property type="match status" value="1"/>
</dbReference>
<dbReference type="NCBIfam" id="TIGR00730">
    <property type="entry name" value="Rossman fold protein, TIGR00730 family"/>
    <property type="match status" value="1"/>
</dbReference>
<evidence type="ECO:0000313" key="5">
    <source>
        <dbReference type="Proteomes" id="UP000245263"/>
    </source>
</evidence>
<comment type="similarity">
    <text evidence="2 3">Belongs to the LOG family.</text>
</comment>
<keyword evidence="5" id="KW-1185">Reference proteome</keyword>
<dbReference type="EC" id="3.2.2.n1" evidence="3"/>
<dbReference type="Proteomes" id="UP000245263">
    <property type="component" value="Chromosome 1"/>
</dbReference>
<evidence type="ECO:0000256" key="1">
    <source>
        <dbReference type="ARBA" id="ARBA00000274"/>
    </source>
</evidence>
<dbReference type="PANTHER" id="PTHR31223">
    <property type="entry name" value="LOG FAMILY PROTEIN YJL055W"/>
    <property type="match status" value="1"/>
</dbReference>
<dbReference type="InterPro" id="IPR031100">
    <property type="entry name" value="LOG_fam"/>
</dbReference>
<dbReference type="PANTHER" id="PTHR31223:SF70">
    <property type="entry name" value="LOG FAMILY PROTEIN YJL055W"/>
    <property type="match status" value="1"/>
</dbReference>
<comment type="catalytic activity">
    <reaction evidence="1">
        <text>AMP + H2O = D-ribose 5-phosphate + adenine</text>
        <dbReference type="Rhea" id="RHEA:20129"/>
        <dbReference type="ChEBI" id="CHEBI:15377"/>
        <dbReference type="ChEBI" id="CHEBI:16708"/>
        <dbReference type="ChEBI" id="CHEBI:78346"/>
        <dbReference type="ChEBI" id="CHEBI:456215"/>
        <dbReference type="EC" id="3.2.2.4"/>
    </reaction>
</comment>
<reference evidence="4 5" key="1">
    <citation type="submission" date="2021-08" db="EMBL/GenBank/DDBJ databases">
        <title>Complete genome sequence of Leptospira kobayashii strain E30.</title>
        <authorList>
            <person name="Nakao R."/>
            <person name="Nakamura S."/>
            <person name="Masuzawa T."/>
            <person name="Koizumi N."/>
        </authorList>
    </citation>
    <scope>NUCLEOTIDE SEQUENCE [LARGE SCALE GENOMIC DNA]</scope>
    <source>
        <strain evidence="4 5">E30</strain>
    </source>
</reference>
<name>A0ABN6KAJ8_9LEPT</name>
<protein>
    <recommendedName>
        <fullName evidence="3">Cytokinin riboside 5'-monophosphate phosphoribohydrolase</fullName>
        <ecNumber evidence="3">3.2.2.n1</ecNumber>
    </recommendedName>
</protein>
<evidence type="ECO:0000256" key="3">
    <source>
        <dbReference type="RuleBase" id="RU363015"/>
    </source>
</evidence>
<dbReference type="InterPro" id="IPR005269">
    <property type="entry name" value="LOG"/>
</dbReference>
<proteinExistence type="inferred from homology"/>
<dbReference type="Pfam" id="PF03641">
    <property type="entry name" value="Lysine_decarbox"/>
    <property type="match status" value="1"/>
</dbReference>
<evidence type="ECO:0000313" key="4">
    <source>
        <dbReference type="EMBL" id="BDA77801.1"/>
    </source>
</evidence>
<keyword evidence="3" id="KW-0378">Hydrolase</keyword>
<keyword evidence="3" id="KW-0203">Cytokinin biosynthesis</keyword>
<accession>A0ABN6KAJ8</accession>
<sequence>MKRIAVFCGSNFGTDPEFGEASDHLARVMVDKNIGLVYGGGSGGLMGRIADEVLRLGGEAIGVIPHKLIKKEIAHNRLTELFVVETMHERKAKMAELSDGFVAMAGGIGTLEEIVEVFTWSQLEYHNKPCAFLNTNGYYDTLLRFLDEMVLKKFLNPIQKEKLIVSKNPSALLEKMLLSEKG</sequence>
<dbReference type="RefSeq" id="WP_109020766.1">
    <property type="nucleotide sequence ID" value="NZ_AP025028.1"/>
</dbReference>
<gene>
    <name evidence="4" type="ORF">LPTSP3_g07310</name>
</gene>
<dbReference type="EMBL" id="AP025028">
    <property type="protein sequence ID" value="BDA77801.1"/>
    <property type="molecule type" value="Genomic_DNA"/>
</dbReference>
<dbReference type="Gene3D" id="3.40.50.450">
    <property type="match status" value="1"/>
</dbReference>
<evidence type="ECO:0000256" key="2">
    <source>
        <dbReference type="ARBA" id="ARBA00006763"/>
    </source>
</evidence>
<organism evidence="4 5">
    <name type="scientific">Leptospira kobayashii</name>
    <dbReference type="NCBI Taxonomy" id="1917830"/>
    <lineage>
        <taxon>Bacteria</taxon>
        <taxon>Pseudomonadati</taxon>
        <taxon>Spirochaetota</taxon>
        <taxon>Spirochaetia</taxon>
        <taxon>Leptospirales</taxon>
        <taxon>Leptospiraceae</taxon>
        <taxon>Leptospira</taxon>
    </lineage>
</organism>